<proteinExistence type="predicted"/>
<accession>A0A4Q9V1J6</accession>
<comment type="caution">
    <text evidence="2">The sequence shown here is derived from an EMBL/GenBank/DDBJ whole genome shotgun (WGS) entry which is preliminary data.</text>
</comment>
<dbReference type="InterPro" id="IPR000551">
    <property type="entry name" value="MerR-type_HTH_dom"/>
</dbReference>
<evidence type="ECO:0000259" key="1">
    <source>
        <dbReference type="PROSITE" id="PS50937"/>
    </source>
</evidence>
<dbReference type="PROSITE" id="PS50937">
    <property type="entry name" value="HTH_MERR_2"/>
    <property type="match status" value="1"/>
</dbReference>
<name>A0A4Q9V1J6_9ACTO</name>
<dbReference type="Pfam" id="PF13411">
    <property type="entry name" value="MerR_1"/>
    <property type="match status" value="1"/>
</dbReference>
<sequence>MSSEVKAELYQEEKLTWPQDVSHEPTLKMGEVLAALNSEFPFLASSKIRYFEQVDLIQPHRTDSNQRRFSHADIERLRFILVEQRDRYTALPQIKEMLKQLDSGEVESEHPSKMRIVRDNDIHTPRPGTRLHKDELAALTGASTADIESFVAAGLLTQDSRGRLTAQAVDIVRYALMLKDVGVDMRSLRSVRTSAHAHAVNLVNLLANERAKKNAVAKERVIMETGELSTMLTNFYRALLLESIDVELR</sequence>
<protein>
    <submittedName>
        <fullName evidence="2">MerR family transcriptional regulator</fullName>
    </submittedName>
</protein>
<evidence type="ECO:0000313" key="3">
    <source>
        <dbReference type="Proteomes" id="UP000293036"/>
    </source>
</evidence>
<dbReference type="RefSeq" id="WP_131280074.1">
    <property type="nucleotide sequence ID" value="NZ_JBHSLR010000009.1"/>
</dbReference>
<evidence type="ECO:0000313" key="2">
    <source>
        <dbReference type="EMBL" id="TBW22935.1"/>
    </source>
</evidence>
<dbReference type="Gene3D" id="1.10.1660.10">
    <property type="match status" value="1"/>
</dbReference>
<dbReference type="SMART" id="SM00422">
    <property type="entry name" value="HTH_MERR"/>
    <property type="match status" value="1"/>
</dbReference>
<dbReference type="InterPro" id="IPR009061">
    <property type="entry name" value="DNA-bd_dom_put_sf"/>
</dbReference>
<organism evidence="2 3">
    <name type="scientific">Arcanobacterium bovis</name>
    <dbReference type="NCBI Taxonomy" id="2529275"/>
    <lineage>
        <taxon>Bacteria</taxon>
        <taxon>Bacillati</taxon>
        <taxon>Actinomycetota</taxon>
        <taxon>Actinomycetes</taxon>
        <taxon>Actinomycetales</taxon>
        <taxon>Actinomycetaceae</taxon>
        <taxon>Arcanobacterium</taxon>
    </lineage>
</organism>
<keyword evidence="3" id="KW-1185">Reference proteome</keyword>
<dbReference type="EMBL" id="SJDT01000002">
    <property type="protein sequence ID" value="TBW22935.1"/>
    <property type="molecule type" value="Genomic_DNA"/>
</dbReference>
<dbReference type="AlphaFoldDB" id="A0A4Q9V1J6"/>
<reference evidence="2 3" key="1">
    <citation type="submission" date="2019-02" db="EMBL/GenBank/DDBJ databases">
        <title>Arcanobacterium bovis sp. nov., isolated from the milk of a cow with mastitis.</title>
        <authorList>
            <person name="Sammra O."/>
            <person name="Foster G."/>
            <person name="Hassan A."/>
            <person name="Alssahen M."/>
            <person name="Laemmler C."/>
            <person name="Borowiak M."/>
            <person name="Malorny B."/>
            <person name="Abdulmawjood A."/>
        </authorList>
    </citation>
    <scope>NUCLEOTIDE SEQUENCE [LARGE SCALE GENOMIC DNA]</scope>
    <source>
        <strain evidence="2 3">C605018/01/1</strain>
    </source>
</reference>
<dbReference type="SUPFAM" id="SSF46955">
    <property type="entry name" value="Putative DNA-binding domain"/>
    <property type="match status" value="1"/>
</dbReference>
<dbReference type="GO" id="GO:0003677">
    <property type="term" value="F:DNA binding"/>
    <property type="evidence" value="ECO:0007669"/>
    <property type="project" value="InterPro"/>
</dbReference>
<gene>
    <name evidence="2" type="ORF">EZJ44_03305</name>
</gene>
<dbReference type="Proteomes" id="UP000293036">
    <property type="component" value="Unassembled WGS sequence"/>
</dbReference>
<dbReference type="OrthoDB" id="3191171at2"/>
<dbReference type="GO" id="GO:0006355">
    <property type="term" value="P:regulation of DNA-templated transcription"/>
    <property type="evidence" value="ECO:0007669"/>
    <property type="project" value="InterPro"/>
</dbReference>
<feature type="domain" description="HTH merR-type" evidence="1">
    <location>
        <begin position="48"/>
        <end position="100"/>
    </location>
</feature>
<dbReference type="CDD" id="cd00592">
    <property type="entry name" value="HTH_MerR-like"/>
    <property type="match status" value="1"/>
</dbReference>